<feature type="domain" description="DUF7801" evidence="2">
    <location>
        <begin position="38"/>
        <end position="147"/>
    </location>
</feature>
<accession>A0AAD5JZV8</accession>
<dbReference type="EMBL" id="JAIXMP010000014">
    <property type="protein sequence ID" value="KAI9262272.1"/>
    <property type="molecule type" value="Genomic_DNA"/>
</dbReference>
<organism evidence="3 4">
    <name type="scientific">Phascolomyces articulosus</name>
    <dbReference type="NCBI Taxonomy" id="60185"/>
    <lineage>
        <taxon>Eukaryota</taxon>
        <taxon>Fungi</taxon>
        <taxon>Fungi incertae sedis</taxon>
        <taxon>Mucoromycota</taxon>
        <taxon>Mucoromycotina</taxon>
        <taxon>Mucoromycetes</taxon>
        <taxon>Mucorales</taxon>
        <taxon>Lichtheimiaceae</taxon>
        <taxon>Phascolomyces</taxon>
    </lineage>
</organism>
<keyword evidence="4" id="KW-1185">Reference proteome</keyword>
<protein>
    <recommendedName>
        <fullName evidence="2">DUF7801 domain-containing protein</fullName>
    </recommendedName>
</protein>
<dbReference type="InterPro" id="IPR056703">
    <property type="entry name" value="DUF7801"/>
</dbReference>
<evidence type="ECO:0000313" key="3">
    <source>
        <dbReference type="EMBL" id="KAI9262272.1"/>
    </source>
</evidence>
<gene>
    <name evidence="3" type="ORF">BDA99DRAFT_425630</name>
</gene>
<reference evidence="3" key="1">
    <citation type="journal article" date="2022" name="IScience">
        <title>Evolution of zygomycete secretomes and the origins of terrestrial fungal ecologies.</title>
        <authorList>
            <person name="Chang Y."/>
            <person name="Wang Y."/>
            <person name="Mondo S."/>
            <person name="Ahrendt S."/>
            <person name="Andreopoulos W."/>
            <person name="Barry K."/>
            <person name="Beard J."/>
            <person name="Benny G.L."/>
            <person name="Blankenship S."/>
            <person name="Bonito G."/>
            <person name="Cuomo C."/>
            <person name="Desiro A."/>
            <person name="Gervers K.A."/>
            <person name="Hundley H."/>
            <person name="Kuo A."/>
            <person name="LaButti K."/>
            <person name="Lang B.F."/>
            <person name="Lipzen A."/>
            <person name="O'Donnell K."/>
            <person name="Pangilinan J."/>
            <person name="Reynolds N."/>
            <person name="Sandor L."/>
            <person name="Smith M.E."/>
            <person name="Tsang A."/>
            <person name="Grigoriev I.V."/>
            <person name="Stajich J.E."/>
            <person name="Spatafora J.W."/>
        </authorList>
    </citation>
    <scope>NUCLEOTIDE SEQUENCE</scope>
    <source>
        <strain evidence="3">RSA 2281</strain>
    </source>
</reference>
<evidence type="ECO:0000256" key="1">
    <source>
        <dbReference type="SAM" id="Coils"/>
    </source>
</evidence>
<sequence length="198" mass="23396">EQRALLAKTSRAQQQIESERDKMATVCKDLEDLIRDKSRTIDARDIRINQIEEELKQIKLEGKSMRNNQELAKAQKAFTDREEAWLAQSASMETNFEGIMKEYERLTMSAMEFETNRMKYEQRIEQLTRDLEKMDTELTEERINKLGYDAKEGPTTASLRKEFRQLVSDMKVKQQKIVDRELDEKKALEGKIKDMKHE</sequence>
<evidence type="ECO:0000259" key="2">
    <source>
        <dbReference type="Pfam" id="PF25078"/>
    </source>
</evidence>
<keyword evidence="1" id="KW-0175">Coiled coil</keyword>
<dbReference type="Pfam" id="PF25078">
    <property type="entry name" value="DUF7801"/>
    <property type="match status" value="1"/>
</dbReference>
<feature type="coiled-coil region" evidence="1">
    <location>
        <begin position="41"/>
        <end position="68"/>
    </location>
</feature>
<feature type="coiled-coil region" evidence="1">
    <location>
        <begin position="110"/>
        <end position="144"/>
    </location>
</feature>
<comment type="caution">
    <text evidence="3">The sequence shown here is derived from an EMBL/GenBank/DDBJ whole genome shotgun (WGS) entry which is preliminary data.</text>
</comment>
<dbReference type="Proteomes" id="UP001209540">
    <property type="component" value="Unassembled WGS sequence"/>
</dbReference>
<dbReference type="AlphaFoldDB" id="A0AAD5JZV8"/>
<evidence type="ECO:0000313" key="4">
    <source>
        <dbReference type="Proteomes" id="UP001209540"/>
    </source>
</evidence>
<proteinExistence type="predicted"/>
<name>A0AAD5JZV8_9FUNG</name>
<feature type="non-terminal residue" evidence="3">
    <location>
        <position position="1"/>
    </location>
</feature>
<feature type="non-terminal residue" evidence="3">
    <location>
        <position position="198"/>
    </location>
</feature>
<reference evidence="3" key="2">
    <citation type="submission" date="2023-02" db="EMBL/GenBank/DDBJ databases">
        <authorList>
            <consortium name="DOE Joint Genome Institute"/>
            <person name="Mondo S.J."/>
            <person name="Chang Y."/>
            <person name="Wang Y."/>
            <person name="Ahrendt S."/>
            <person name="Andreopoulos W."/>
            <person name="Barry K."/>
            <person name="Beard J."/>
            <person name="Benny G.L."/>
            <person name="Blankenship S."/>
            <person name="Bonito G."/>
            <person name="Cuomo C."/>
            <person name="Desiro A."/>
            <person name="Gervers K.A."/>
            <person name="Hundley H."/>
            <person name="Kuo A."/>
            <person name="LaButti K."/>
            <person name="Lang B.F."/>
            <person name="Lipzen A."/>
            <person name="O'Donnell K."/>
            <person name="Pangilinan J."/>
            <person name="Reynolds N."/>
            <person name="Sandor L."/>
            <person name="Smith M.W."/>
            <person name="Tsang A."/>
            <person name="Grigoriev I.V."/>
            <person name="Stajich J.E."/>
            <person name="Spatafora J.W."/>
        </authorList>
    </citation>
    <scope>NUCLEOTIDE SEQUENCE</scope>
    <source>
        <strain evidence="3">RSA 2281</strain>
    </source>
</reference>